<dbReference type="GO" id="GO:0004857">
    <property type="term" value="F:enzyme inhibitor activity"/>
    <property type="evidence" value="ECO:0007669"/>
    <property type="project" value="InterPro"/>
</dbReference>
<evidence type="ECO:0000256" key="2">
    <source>
        <dbReference type="ARBA" id="ARBA00005184"/>
    </source>
</evidence>
<dbReference type="SUPFAM" id="SSF51126">
    <property type="entry name" value="Pectin lyase-like"/>
    <property type="match status" value="1"/>
</dbReference>
<dbReference type="Gene3D" id="2.160.20.10">
    <property type="entry name" value="Single-stranded right-handed beta-helix, Pectin lyase-like"/>
    <property type="match status" value="1"/>
</dbReference>
<feature type="chain" id="PRO_5020732332" evidence="8">
    <location>
        <begin position="25"/>
        <end position="320"/>
    </location>
</feature>
<organism evidence="11">
    <name type="scientific">Populus alba</name>
    <name type="common">White poplar</name>
    <dbReference type="NCBI Taxonomy" id="43335"/>
    <lineage>
        <taxon>Eukaryota</taxon>
        <taxon>Viridiplantae</taxon>
        <taxon>Streptophyta</taxon>
        <taxon>Embryophyta</taxon>
        <taxon>Tracheophyta</taxon>
        <taxon>Spermatophyta</taxon>
        <taxon>Magnoliopsida</taxon>
        <taxon>eudicotyledons</taxon>
        <taxon>Gunneridae</taxon>
        <taxon>Pentapetalae</taxon>
        <taxon>rosids</taxon>
        <taxon>fabids</taxon>
        <taxon>Malpighiales</taxon>
        <taxon>Salicaceae</taxon>
        <taxon>Saliceae</taxon>
        <taxon>Populus</taxon>
    </lineage>
</organism>
<dbReference type="GO" id="GO:0042545">
    <property type="term" value="P:cell wall modification"/>
    <property type="evidence" value="ECO:0007669"/>
    <property type="project" value="InterPro"/>
</dbReference>
<protein>
    <submittedName>
        <fullName evidence="11">Uncharacterized protein</fullName>
    </submittedName>
</protein>
<evidence type="ECO:0000259" key="9">
    <source>
        <dbReference type="Pfam" id="PF01095"/>
    </source>
</evidence>
<evidence type="ECO:0000313" key="11">
    <source>
        <dbReference type="EMBL" id="TKS13087.1"/>
    </source>
</evidence>
<comment type="similarity">
    <text evidence="3">In the N-terminal section; belongs to the PMEI family.</text>
</comment>
<reference evidence="11" key="1">
    <citation type="submission" date="2018-10" db="EMBL/GenBank/DDBJ databases">
        <title>Population genomic analysis revealed the cold adaptation of white poplar.</title>
        <authorList>
            <person name="Liu Y.-J."/>
        </authorList>
    </citation>
    <scope>NUCLEOTIDE SEQUENCE [LARGE SCALE GENOMIC DNA]</scope>
    <source>
        <strain evidence="11">PAL-ZL1</strain>
    </source>
</reference>
<dbReference type="AlphaFoldDB" id="A0A4U5QU45"/>
<evidence type="ECO:0000256" key="1">
    <source>
        <dbReference type="ARBA" id="ARBA00004191"/>
    </source>
</evidence>
<dbReference type="PANTHER" id="PTHR31707">
    <property type="entry name" value="PECTINESTERASE"/>
    <property type="match status" value="1"/>
</dbReference>
<evidence type="ECO:0000256" key="5">
    <source>
        <dbReference type="ARBA" id="ARBA00022512"/>
    </source>
</evidence>
<keyword evidence="8" id="KW-0732">Signal</keyword>
<dbReference type="Gene3D" id="1.20.140.40">
    <property type="entry name" value="Invertase/pectin methylesterase inhibitor family protein"/>
    <property type="match status" value="1"/>
</dbReference>
<evidence type="ECO:0000256" key="7">
    <source>
        <dbReference type="ARBA" id="ARBA00023085"/>
    </source>
</evidence>
<accession>A0A4U5QU45</accession>
<feature type="signal peptide" evidence="8">
    <location>
        <begin position="1"/>
        <end position="24"/>
    </location>
</feature>
<evidence type="ECO:0000259" key="10">
    <source>
        <dbReference type="Pfam" id="PF04043"/>
    </source>
</evidence>
<dbReference type="STRING" id="43335.A0A4U5QU45"/>
<feature type="domain" description="Pectinesterase inhibitor" evidence="10">
    <location>
        <begin position="31"/>
        <end position="90"/>
    </location>
</feature>
<dbReference type="InterPro" id="IPR035513">
    <property type="entry name" value="Invertase/methylesterase_inhib"/>
</dbReference>
<dbReference type="InterPro" id="IPR011050">
    <property type="entry name" value="Pectin_lyase_fold/virulence"/>
</dbReference>
<dbReference type="SUPFAM" id="SSF101148">
    <property type="entry name" value="Plant invertase/pectin methylesterase inhibitor"/>
    <property type="match status" value="1"/>
</dbReference>
<dbReference type="Pfam" id="PF01095">
    <property type="entry name" value="Pectinesterase"/>
    <property type="match status" value="1"/>
</dbReference>
<sequence length="320" mass="35727">MAFSILKLLLLLLISSVFFTSTWALNTSSTTSLDARDSRKLVDARAYLSAALTNKNTCLEGLDSASGPLKPALLNSLTSTYQHVSNSLSMLPKSKHSKQGYKNRRLLGFPEWMSKKDRRILGKSDEDEYDLVKSFIVAADGNWRRSVVEWLDLLSDLQPSVSGDGFLAMDITIDNKLDQEKHQGSCLEITLYCALISNFYRECDISGTIDYLFGNAAVVFQACNIISRKPLPNQFTVITAQSKETPDEYTGISIQNCSILATEDLYSNSSTVRSYLGRPWKVYSTTVVLESYIDGFINPEGWSKWSDDDGQGLDTLYYGE</sequence>
<dbReference type="EMBL" id="RCHU01000138">
    <property type="protein sequence ID" value="TKS13087.1"/>
    <property type="molecule type" value="Genomic_DNA"/>
</dbReference>
<keyword evidence="5" id="KW-0964">Secreted</keyword>
<dbReference type="GO" id="GO:0030599">
    <property type="term" value="F:pectinesterase activity"/>
    <property type="evidence" value="ECO:0007669"/>
    <property type="project" value="InterPro"/>
</dbReference>
<evidence type="ECO:0000256" key="4">
    <source>
        <dbReference type="ARBA" id="ARBA00007786"/>
    </source>
</evidence>
<dbReference type="Pfam" id="PF04043">
    <property type="entry name" value="PMEI"/>
    <property type="match status" value="1"/>
</dbReference>
<proteinExistence type="inferred from homology"/>
<dbReference type="InterPro" id="IPR006501">
    <property type="entry name" value="Pectinesterase_inhib_dom"/>
</dbReference>
<keyword evidence="5" id="KW-0134">Cell wall</keyword>
<evidence type="ECO:0000256" key="6">
    <source>
        <dbReference type="ARBA" id="ARBA00022801"/>
    </source>
</evidence>
<evidence type="ECO:0000256" key="3">
    <source>
        <dbReference type="ARBA" id="ARBA00006027"/>
    </source>
</evidence>
<dbReference type="InterPro" id="IPR000070">
    <property type="entry name" value="Pectinesterase_cat"/>
</dbReference>
<gene>
    <name evidence="11" type="ORF">D5086_0000054000</name>
</gene>
<comment type="subcellular location">
    <subcellularLocation>
        <location evidence="1">Secreted</location>
        <location evidence="1">Cell wall</location>
    </subcellularLocation>
</comment>
<comment type="caution">
    <text evidence="11">The sequence shown here is derived from an EMBL/GenBank/DDBJ whole genome shotgun (WGS) entry which is preliminary data.</text>
</comment>
<comment type="pathway">
    <text evidence="2">Glycan metabolism; pectin degradation; 2-dehydro-3-deoxy-D-gluconate from pectin: step 1/5.</text>
</comment>
<dbReference type="InterPro" id="IPR012334">
    <property type="entry name" value="Pectin_lyas_fold"/>
</dbReference>
<comment type="similarity">
    <text evidence="4">In the C-terminal section; belongs to the pectinesterase family.</text>
</comment>
<dbReference type="GO" id="GO:0045490">
    <property type="term" value="P:pectin catabolic process"/>
    <property type="evidence" value="ECO:0007669"/>
    <property type="project" value="UniProtKB-UniPathway"/>
</dbReference>
<keyword evidence="6" id="KW-0378">Hydrolase</keyword>
<name>A0A4U5QU45_POPAL</name>
<dbReference type="UniPathway" id="UPA00545">
    <property type="reaction ID" value="UER00823"/>
</dbReference>
<keyword evidence="7" id="KW-0063">Aspartyl esterase</keyword>
<evidence type="ECO:0000256" key="8">
    <source>
        <dbReference type="SAM" id="SignalP"/>
    </source>
</evidence>
<feature type="domain" description="Pectinesterase catalytic" evidence="9">
    <location>
        <begin position="190"/>
        <end position="320"/>
    </location>
</feature>